<feature type="coiled-coil region" evidence="1">
    <location>
        <begin position="447"/>
        <end position="509"/>
    </location>
</feature>
<evidence type="ECO:0000259" key="3">
    <source>
        <dbReference type="Pfam" id="PF06791"/>
    </source>
</evidence>
<dbReference type="STRING" id="1798183.GA0061080_102247"/>
<evidence type="ECO:0000313" key="4">
    <source>
        <dbReference type="EMBL" id="SCC08225.1"/>
    </source>
</evidence>
<dbReference type="AlphaFoldDB" id="A0A1C4BMW8"/>
<feature type="region of interest" description="Disordered" evidence="2">
    <location>
        <begin position="518"/>
        <end position="537"/>
    </location>
</feature>
<feature type="coiled-coil region" evidence="1">
    <location>
        <begin position="863"/>
        <end position="890"/>
    </location>
</feature>
<feature type="coiled-coil region" evidence="1">
    <location>
        <begin position="9"/>
        <end position="43"/>
    </location>
</feature>
<dbReference type="Pfam" id="PF06791">
    <property type="entry name" value="TMP_2"/>
    <property type="match status" value="1"/>
</dbReference>
<name>A0A1C4BMW8_9GAMM</name>
<organism evidence="4 5">
    <name type="scientific">Gilliamella intestini</name>
    <dbReference type="NCBI Taxonomy" id="1798183"/>
    <lineage>
        <taxon>Bacteria</taxon>
        <taxon>Pseudomonadati</taxon>
        <taxon>Pseudomonadota</taxon>
        <taxon>Gammaproteobacteria</taxon>
        <taxon>Orbales</taxon>
        <taxon>Orbaceae</taxon>
        <taxon>Gilliamella</taxon>
    </lineage>
</organism>
<gene>
    <name evidence="4" type="ORF">GA0061080_102247</name>
</gene>
<evidence type="ECO:0000256" key="1">
    <source>
        <dbReference type="SAM" id="Coils"/>
    </source>
</evidence>
<feature type="compositionally biased region" description="Basic and acidic residues" evidence="2">
    <location>
        <begin position="518"/>
        <end position="530"/>
    </location>
</feature>
<dbReference type="EMBL" id="FMBA01000022">
    <property type="protein sequence ID" value="SCC08225.1"/>
    <property type="molecule type" value="Genomic_DNA"/>
</dbReference>
<sequence>MANNDMNIAMKFTADVNRAKDNISQLNAELKESANVAQDANKKSAQSIKDVYTAQTEAMNRGAQAASAAEKQAKAQSIATKAAEAHKKEVEKLRQGLDKLLASIDPATKGLSRLDELESKLRKSKKAGVIDTDTFDDYLGKINNQRAALSTVETLNEGTKRLVFNTKSAHRTFFMMSKQLATGNFNGISNSLFSIANMTGKLPSLFGAAAISAGVFIAAAYKMSQVISTIISEQERFNRALISTGNYAGATAGGLEAMSQRIGKINHNYSETRGVIAELTSEGRLSAKSIENIATASAYMAQVTGKSAQDAVQSFKGIENSVTSWAVESNKQYHFLDLATYQRISALEEQGRTEEAIAIATDKYASEMEVSANKMEEQLNWLEDAWRRFKNGVSVLGNELKKELKFDLGLSSLEEDIEKMEKAKKRGFYIVPGSVSIPYNKNDDKALQEKYAQRDKLQKEAQEKHDTDVINEKAINAQKELDELHKQNASDAEKQAKAVDELRKKYEALWANEKGRKDLQAQGVKSKDGKSFSGGQYDKDVQEITDKQLRQYNEQLKNKVALQDKSTALAKALYEIEKGQYKNASQEIKKEIIANAKLVDEQEAKKLLSQYNEQLKNKVALQEKSTALAKALYEIEKGQYKNASPELKKEIIANAKLVDAHEAKKKAIQESARAAKSAARETEQFIKSLESQADKQTQKTYATRQALIDSQKLTVEQRNRANAANNAITAHENKKLNDELQNQLNSLLFDPARIKTAEIDRWYQAVIAQLKANKNIEGIDLIDQLLPLKKAEANISEILAKVQQAQSQQSIKEQSIQAQVTAGLITQIEAQSQLVDLHKQTAQELAKYLPTLQAMTALPGQVGENAQKALATLQLQIAELNKTTDALTNAFKNGLQSGIQGSLDSLAKGTFELKDALLNLAQSIVSAMAQVASKGLADIAMNQLSNLGKSLFSSITDTAVENASAISSAELMGTAITTAASVGSVELGTSLTTAMTTGTAGLTGAMAAAFSSGAATLYTAITSANAGGSAMSGLAGVASVAAATGGYITGAGTSTSDSIPAKLSNGEYVVKAASVKKYGLDYLHAINTGRLRRYATGGLVSNVNIPKAPLLDDSQQRKSSPTILSPVIQQELVIDAGDMVSRGINSVTGGRAFKTFIRANKQTIKQDLGI</sequence>
<keyword evidence="5" id="KW-1185">Reference proteome</keyword>
<dbReference type="InterPro" id="IPR009628">
    <property type="entry name" value="Phage_tape_measure_N"/>
</dbReference>
<dbReference type="RefSeq" id="WP_091123343.1">
    <property type="nucleotide sequence ID" value="NZ_FMBA01000022.1"/>
</dbReference>
<dbReference type="OrthoDB" id="79849at2"/>
<feature type="domain" description="Bacteriophage tail tape measure N-terminal" evidence="3">
    <location>
        <begin position="187"/>
        <end position="344"/>
    </location>
</feature>
<protein>
    <submittedName>
        <fullName evidence="4">Prophage tail length tape measure protein</fullName>
    </submittedName>
</protein>
<evidence type="ECO:0000313" key="5">
    <source>
        <dbReference type="Proteomes" id="UP000199698"/>
    </source>
</evidence>
<accession>A0A1C4BMW8</accession>
<evidence type="ECO:0000256" key="2">
    <source>
        <dbReference type="SAM" id="MobiDB-lite"/>
    </source>
</evidence>
<dbReference type="Proteomes" id="UP000199698">
    <property type="component" value="Unassembled WGS sequence"/>
</dbReference>
<proteinExistence type="predicted"/>
<keyword evidence="1" id="KW-0175">Coiled coil</keyword>
<reference evidence="5" key="1">
    <citation type="submission" date="2016-08" db="EMBL/GenBank/DDBJ databases">
        <authorList>
            <person name="Varghese N."/>
            <person name="Submissions Spin"/>
        </authorList>
    </citation>
    <scope>NUCLEOTIDE SEQUENCE [LARGE SCALE GENOMIC DNA]</scope>
    <source>
        <strain evidence="5">R-53144</strain>
    </source>
</reference>